<name>J9GEN0_9ZZZZ</name>
<proteinExistence type="predicted"/>
<dbReference type="AlphaFoldDB" id="J9GEN0"/>
<evidence type="ECO:0000313" key="1">
    <source>
        <dbReference type="EMBL" id="EJX05359.1"/>
    </source>
</evidence>
<protein>
    <submittedName>
        <fullName evidence="1">Uncharacterized protein</fullName>
    </submittedName>
</protein>
<reference evidence="1" key="1">
    <citation type="journal article" date="2012" name="PLoS ONE">
        <title>Gene sets for utilization of primary and secondary nutrition supplies in the distal gut of endangered iberian lynx.</title>
        <authorList>
            <person name="Alcaide M."/>
            <person name="Messina E."/>
            <person name="Richter M."/>
            <person name="Bargiela R."/>
            <person name="Peplies J."/>
            <person name="Huws S.A."/>
            <person name="Newbold C.J."/>
            <person name="Golyshin P.N."/>
            <person name="Simon M.A."/>
            <person name="Lopez G."/>
            <person name="Yakimov M.M."/>
            <person name="Ferrer M."/>
        </authorList>
    </citation>
    <scope>NUCLEOTIDE SEQUENCE</scope>
</reference>
<gene>
    <name evidence="1" type="ORF">EVA_06539</name>
</gene>
<accession>J9GEN0</accession>
<organism evidence="1">
    <name type="scientific">gut metagenome</name>
    <dbReference type="NCBI Taxonomy" id="749906"/>
    <lineage>
        <taxon>unclassified sequences</taxon>
        <taxon>metagenomes</taxon>
        <taxon>organismal metagenomes</taxon>
    </lineage>
</organism>
<dbReference type="EMBL" id="AMCI01001496">
    <property type="protein sequence ID" value="EJX05359.1"/>
    <property type="molecule type" value="Genomic_DNA"/>
</dbReference>
<comment type="caution">
    <text evidence="1">The sequence shown here is derived from an EMBL/GenBank/DDBJ whole genome shotgun (WGS) entry which is preliminary data.</text>
</comment>
<sequence>MNARTTSDARLCAFFSKKDADNGLGAVWPPFWAS</sequence>